<dbReference type="InterPro" id="IPR032152">
    <property type="entry name" value="DUF4989"/>
</dbReference>
<gene>
    <name evidence="2" type="ORF">ERS852397_01769</name>
</gene>
<evidence type="ECO:0000259" key="1">
    <source>
        <dbReference type="Pfam" id="PF16379"/>
    </source>
</evidence>
<organism evidence="2 3">
    <name type="scientific">Bacteroides finegoldii</name>
    <dbReference type="NCBI Taxonomy" id="338188"/>
    <lineage>
        <taxon>Bacteria</taxon>
        <taxon>Pseudomonadati</taxon>
        <taxon>Bacteroidota</taxon>
        <taxon>Bacteroidia</taxon>
        <taxon>Bacteroidales</taxon>
        <taxon>Bacteroidaceae</taxon>
        <taxon>Bacteroides</taxon>
    </lineage>
</organism>
<dbReference type="Pfam" id="PF16379">
    <property type="entry name" value="DUF4989"/>
    <property type="match status" value="1"/>
</dbReference>
<evidence type="ECO:0000313" key="2">
    <source>
        <dbReference type="EMBL" id="CUO31742.1"/>
    </source>
</evidence>
<name>A0A174E1I1_9BACE</name>
<dbReference type="Gene3D" id="2.60.120.260">
    <property type="entry name" value="Galactose-binding domain-like"/>
    <property type="match status" value="1"/>
</dbReference>
<dbReference type="AlphaFoldDB" id="A0A174E1I1"/>
<sequence length="437" mass="48289">MSYKYLFFALLPFLAISCQEDETLDLVDYPNTAISLFLPNSEDPLNGSYQVTYAADGTLNVDKEVAFKVQLATASPNEVTVDLAYTFKNISGEEINLPQQVTIPAGEVEQSVLLDDFSFINDLSEQKYEIEVNVAAIHGSNGEFVKPVSVKMLLNKASFSSNVALVGESGNNLSFTRIYANGEILNEDKMAFKFTVQLDKVLKEDAEFTLNVQGLDESLLSNIAFSSNSIVIPAGSLVSEEIVCEISDDFLKITDKDEEYSISISASATQENEYLNGDAETNKIDVNIIKTSNVLEQVSKPDPMWASRERTGWKITTSPGVEGNPSSILDGSTYSGITAYGANNKLWFIAELPQLLEEVQGMHIHFEFSWYPPKKIAVSVSEDGGSWRSLGTLDVKVISGADLYIKFKSPTSFKFLKYEVLSSESSNKYVTEFNLYL</sequence>
<dbReference type="RefSeq" id="WP_055278923.1">
    <property type="nucleotide sequence ID" value="NZ_CABIXA010000008.1"/>
</dbReference>
<proteinExistence type="predicted"/>
<dbReference type="InterPro" id="IPR008979">
    <property type="entry name" value="Galactose-bd-like_sf"/>
</dbReference>
<evidence type="ECO:0000313" key="3">
    <source>
        <dbReference type="Proteomes" id="UP000095517"/>
    </source>
</evidence>
<dbReference type="EMBL" id="CYZH01000008">
    <property type="protein sequence ID" value="CUO31742.1"/>
    <property type="molecule type" value="Genomic_DNA"/>
</dbReference>
<reference evidence="2 3" key="1">
    <citation type="submission" date="2015-09" db="EMBL/GenBank/DDBJ databases">
        <authorList>
            <consortium name="Pathogen Informatics"/>
        </authorList>
    </citation>
    <scope>NUCLEOTIDE SEQUENCE [LARGE SCALE GENOMIC DNA]</scope>
    <source>
        <strain evidence="2 3">2789STDY5608840</strain>
    </source>
</reference>
<dbReference type="Proteomes" id="UP000095517">
    <property type="component" value="Unassembled WGS sequence"/>
</dbReference>
<feature type="domain" description="DUF4989" evidence="1">
    <location>
        <begin position="18"/>
        <end position="291"/>
    </location>
</feature>
<protein>
    <submittedName>
        <fullName evidence="2">Peptidoglycan bound protein</fullName>
    </submittedName>
</protein>
<accession>A0A174E1I1</accession>
<dbReference type="PROSITE" id="PS51257">
    <property type="entry name" value="PROKAR_LIPOPROTEIN"/>
    <property type="match status" value="1"/>
</dbReference>
<dbReference type="SUPFAM" id="SSF49785">
    <property type="entry name" value="Galactose-binding domain-like"/>
    <property type="match status" value="1"/>
</dbReference>
<dbReference type="STRING" id="338188.ERS852397_01769"/>